<name>A0A923E7W9_CLOTT</name>
<dbReference type="RefSeq" id="WP_035149520.1">
    <property type="nucleotide sequence ID" value="NZ_JAAZWO010000001.1"/>
</dbReference>
<keyword evidence="2" id="KW-1185">Reference proteome</keyword>
<evidence type="ECO:0000313" key="1">
    <source>
        <dbReference type="EMBL" id="MBC2396331.1"/>
    </source>
</evidence>
<proteinExistence type="predicted"/>
<dbReference type="EMBL" id="JAAZWO010000001">
    <property type="protein sequence ID" value="MBC2396331.1"/>
    <property type="molecule type" value="Genomic_DNA"/>
</dbReference>
<accession>A0A923E7W9</accession>
<dbReference type="AlphaFoldDB" id="A0A923E7W9"/>
<protein>
    <submittedName>
        <fullName evidence="1">Uncharacterized protein</fullName>
    </submittedName>
</protein>
<comment type="caution">
    <text evidence="1">The sequence shown here is derived from an EMBL/GenBank/DDBJ whole genome shotgun (WGS) entry which is preliminary data.</text>
</comment>
<evidence type="ECO:0000313" key="2">
    <source>
        <dbReference type="Proteomes" id="UP000563151"/>
    </source>
</evidence>
<sequence>MVKKIITKTIMEIQMIKKTDYRVDWYQDGDYSHDKDGKNESVEQFVVTFNKDINPNKGSLKIIVPDKIKKDPYGVDKLGEIEVKMDGASQEKALANVKGGEKVTCFIRPDDAVESKNRFVLELTQDWDLILNTEKTGIHYYDDKVKGLRLIGEGLEDEKGNIIEDNEGTGKITADRDIELYKDDSKPYVVGQKLIYDKIGSNGVQKAGSLGVVFNEPIQLYTKEMADDGVIPPVIYKDHNPLTPSPSQIGTYDNFLPELKVQFQKVDEKGNILKDEDGNDIVVGGSYDLIADILPADTKANELQKALSIKMDEISFDFDLDKNTSGINRFRDYGLFYITPETSLTEGNWRVLLGGVLDDAGNEMDEYISRPFQIKPLFSIESLTKEGIKIKFTEPFTKNDITGDGITLVVTKYGEIVNSVYLPSLKEGQTEAEGKFLQPMEELEGEYFINNIRYTVSK</sequence>
<reference evidence="1 2" key="1">
    <citation type="submission" date="2020-04" db="EMBL/GenBank/DDBJ databases">
        <title>Genomic insights into acetone-butanol-ethanol (ABE) fermentation by sequencing solventogenic clostridia strains.</title>
        <authorList>
            <person name="Brown S."/>
        </authorList>
    </citation>
    <scope>NUCLEOTIDE SEQUENCE [LARGE SCALE GENOMIC DNA]</scope>
    <source>
        <strain evidence="1 2">DJ011</strain>
    </source>
</reference>
<dbReference type="Proteomes" id="UP000563151">
    <property type="component" value="Unassembled WGS sequence"/>
</dbReference>
<gene>
    <name evidence="1" type="ORF">HGG79_00880</name>
</gene>
<organism evidence="1 2">
    <name type="scientific">Clostridium tetanomorphum</name>
    <dbReference type="NCBI Taxonomy" id="1553"/>
    <lineage>
        <taxon>Bacteria</taxon>
        <taxon>Bacillati</taxon>
        <taxon>Bacillota</taxon>
        <taxon>Clostridia</taxon>
        <taxon>Eubacteriales</taxon>
        <taxon>Clostridiaceae</taxon>
        <taxon>Clostridium</taxon>
    </lineage>
</organism>